<organism evidence="1 2">
    <name type="scientific">Tistrella mobilis</name>
    <dbReference type="NCBI Taxonomy" id="171437"/>
    <lineage>
        <taxon>Bacteria</taxon>
        <taxon>Pseudomonadati</taxon>
        <taxon>Pseudomonadota</taxon>
        <taxon>Alphaproteobacteria</taxon>
        <taxon>Geminicoccales</taxon>
        <taxon>Geminicoccaceae</taxon>
        <taxon>Tistrella</taxon>
    </lineage>
</organism>
<dbReference type="GeneID" id="97240023"/>
<dbReference type="EMBL" id="LPZR01000034">
    <property type="protein sequence ID" value="KYO57044.1"/>
    <property type="molecule type" value="Genomic_DNA"/>
</dbReference>
<gene>
    <name evidence="1" type="ORF">AUP44_21435</name>
</gene>
<dbReference type="RefSeq" id="WP_062761749.1">
    <property type="nucleotide sequence ID" value="NZ_CP121045.1"/>
</dbReference>
<dbReference type="Proteomes" id="UP000075787">
    <property type="component" value="Unassembled WGS sequence"/>
</dbReference>
<evidence type="ECO:0000313" key="2">
    <source>
        <dbReference type="Proteomes" id="UP000075787"/>
    </source>
</evidence>
<proteinExistence type="predicted"/>
<accession>A0A162LTT6</accession>
<dbReference type="AlphaFoldDB" id="A0A162LTT6"/>
<dbReference type="OrthoDB" id="283036at2"/>
<name>A0A162LTT6_9PROT</name>
<reference evidence="1 2" key="1">
    <citation type="submission" date="2015-12" db="EMBL/GenBank/DDBJ databases">
        <title>Genome sequence of Tistrella mobilis MCCC 1A02139.</title>
        <authorList>
            <person name="Lu L."/>
            <person name="Lai Q."/>
            <person name="Shao Z."/>
            <person name="Qian P."/>
        </authorList>
    </citation>
    <scope>NUCLEOTIDE SEQUENCE [LARGE SCALE GENOMIC DNA]</scope>
    <source>
        <strain evidence="1 2">MCCC 1A02139</strain>
    </source>
</reference>
<comment type="caution">
    <text evidence="1">The sequence shown here is derived from an EMBL/GenBank/DDBJ whole genome shotgun (WGS) entry which is preliminary data.</text>
</comment>
<protein>
    <recommendedName>
        <fullName evidence="3">DUF4065 domain-containing protein</fullName>
    </recommendedName>
</protein>
<evidence type="ECO:0000313" key="1">
    <source>
        <dbReference type="EMBL" id="KYO57044.1"/>
    </source>
</evidence>
<evidence type="ECO:0008006" key="3">
    <source>
        <dbReference type="Google" id="ProtNLM"/>
    </source>
</evidence>
<sequence length="180" mass="19290">MQNSEALKVAGIVRDAGGRIVGRTRLQKTAYLLTLAGLEDGLSFSYKHYGPYSEAVAEGARVAGLFNLVTESEGKASWGGFYSTYELAPAGEEALLPTDAATEASRRALAVIAADANAVVLELAATAAYLAAEENHATPWAETARRKPEKAGEGRIDEARRLYDRLRKVATPRPLPEIVD</sequence>